<evidence type="ECO:0000313" key="3">
    <source>
        <dbReference type="Proteomes" id="UP000287866"/>
    </source>
</evidence>
<keyword evidence="1" id="KW-0812">Transmembrane</keyword>
<dbReference type="EMBL" id="SAYU02000070">
    <property type="protein sequence ID" value="NHA69674.1"/>
    <property type="molecule type" value="Genomic_DNA"/>
</dbReference>
<sequence>MSRDGVRTQTLVVTLAVTTVLGYVAGTVITRDGTLLQRPPWGAAVLLVVMGGLVLWLARPVRRHLRSGNRTSLDALRAARTVVLAQAAALTGAAAAGWYLGQVVVLLSDLSLVANRERLWSFGIALVASLVLAVCGLVAQAWCRIDPGDDEDREPAARDEPRHR</sequence>
<name>A0A8T6R7N1_9MICO</name>
<gene>
    <name evidence="2" type="ORF">EPD83_016645</name>
</gene>
<feature type="transmembrane region" description="Helical" evidence="1">
    <location>
        <begin position="12"/>
        <end position="29"/>
    </location>
</feature>
<feature type="transmembrane region" description="Helical" evidence="1">
    <location>
        <begin position="78"/>
        <end position="100"/>
    </location>
</feature>
<dbReference type="AlphaFoldDB" id="A0A8T6R7N1"/>
<dbReference type="RefSeq" id="WP_164896597.1">
    <property type="nucleotide sequence ID" value="NZ_SAYU02000070.1"/>
</dbReference>
<protein>
    <submittedName>
        <fullName evidence="2">DUF3180 domain-containing protein</fullName>
    </submittedName>
</protein>
<evidence type="ECO:0000256" key="1">
    <source>
        <dbReference type="SAM" id="Phobius"/>
    </source>
</evidence>
<keyword evidence="1" id="KW-1133">Transmembrane helix</keyword>
<dbReference type="Proteomes" id="UP000287866">
    <property type="component" value="Unassembled WGS sequence"/>
</dbReference>
<evidence type="ECO:0000313" key="2">
    <source>
        <dbReference type="EMBL" id="NHA69674.1"/>
    </source>
</evidence>
<feature type="transmembrane region" description="Helical" evidence="1">
    <location>
        <begin position="41"/>
        <end position="58"/>
    </location>
</feature>
<dbReference type="InterPro" id="IPR021517">
    <property type="entry name" value="DUF3180"/>
</dbReference>
<keyword evidence="3" id="KW-1185">Reference proteome</keyword>
<proteinExistence type="predicted"/>
<reference evidence="2" key="1">
    <citation type="submission" date="2020-03" db="EMBL/GenBank/DDBJ databases">
        <title>Phycicoccus flavus sp. nov., a novel endophytic actinobacterium isolated from branch of Kandelia candel.</title>
        <authorList>
            <person name="Tuo L."/>
        </authorList>
    </citation>
    <scope>NUCLEOTIDE SEQUENCE</scope>
    <source>
        <strain evidence="2">CMS6Z-2</strain>
    </source>
</reference>
<feature type="transmembrane region" description="Helical" evidence="1">
    <location>
        <begin position="120"/>
        <end position="143"/>
    </location>
</feature>
<organism evidence="2 3">
    <name type="scientific">Phycicoccus flavus</name>
    <dbReference type="NCBI Taxonomy" id="2502783"/>
    <lineage>
        <taxon>Bacteria</taxon>
        <taxon>Bacillati</taxon>
        <taxon>Actinomycetota</taxon>
        <taxon>Actinomycetes</taxon>
        <taxon>Micrococcales</taxon>
        <taxon>Intrasporangiaceae</taxon>
        <taxon>Phycicoccus</taxon>
    </lineage>
</organism>
<accession>A0A8T6R7N1</accession>
<keyword evidence="1" id="KW-0472">Membrane</keyword>
<dbReference type="Pfam" id="PF11377">
    <property type="entry name" value="DUF3180"/>
    <property type="match status" value="1"/>
</dbReference>
<comment type="caution">
    <text evidence="2">The sequence shown here is derived from an EMBL/GenBank/DDBJ whole genome shotgun (WGS) entry which is preliminary data.</text>
</comment>